<organism evidence="2 3">
    <name type="scientific">Zostera marina</name>
    <name type="common">Eelgrass</name>
    <dbReference type="NCBI Taxonomy" id="29655"/>
    <lineage>
        <taxon>Eukaryota</taxon>
        <taxon>Viridiplantae</taxon>
        <taxon>Streptophyta</taxon>
        <taxon>Embryophyta</taxon>
        <taxon>Tracheophyta</taxon>
        <taxon>Spermatophyta</taxon>
        <taxon>Magnoliopsida</taxon>
        <taxon>Liliopsida</taxon>
        <taxon>Zosteraceae</taxon>
        <taxon>Zostera</taxon>
    </lineage>
</organism>
<dbReference type="OrthoDB" id="1897931at2759"/>
<dbReference type="Proteomes" id="UP000036987">
    <property type="component" value="Unassembled WGS sequence"/>
</dbReference>
<evidence type="ECO:0000313" key="2">
    <source>
        <dbReference type="EMBL" id="KMZ65546.1"/>
    </source>
</evidence>
<dbReference type="Pfam" id="PF08458">
    <property type="entry name" value="PH_2"/>
    <property type="match status" value="1"/>
</dbReference>
<evidence type="ECO:0000259" key="1">
    <source>
        <dbReference type="Pfam" id="PF08458"/>
    </source>
</evidence>
<name>A0A0K9P991_ZOSMR</name>
<dbReference type="InterPro" id="IPR013666">
    <property type="entry name" value="PH_pln"/>
</dbReference>
<gene>
    <name evidence="2" type="ORF">ZOSMA_31G01350</name>
</gene>
<protein>
    <recommendedName>
        <fullName evidence="1">Pleckstrin-like plant domain-containing protein</fullName>
    </recommendedName>
</protein>
<reference evidence="3" key="1">
    <citation type="journal article" date="2016" name="Nature">
        <title>The genome of the seagrass Zostera marina reveals angiosperm adaptation to the sea.</title>
        <authorList>
            <person name="Olsen J.L."/>
            <person name="Rouze P."/>
            <person name="Verhelst B."/>
            <person name="Lin Y.-C."/>
            <person name="Bayer T."/>
            <person name="Collen J."/>
            <person name="Dattolo E."/>
            <person name="De Paoli E."/>
            <person name="Dittami S."/>
            <person name="Maumus F."/>
            <person name="Michel G."/>
            <person name="Kersting A."/>
            <person name="Lauritano C."/>
            <person name="Lohaus R."/>
            <person name="Toepel M."/>
            <person name="Tonon T."/>
            <person name="Vanneste K."/>
            <person name="Amirebrahimi M."/>
            <person name="Brakel J."/>
            <person name="Bostroem C."/>
            <person name="Chovatia M."/>
            <person name="Grimwood J."/>
            <person name="Jenkins J.W."/>
            <person name="Jueterbock A."/>
            <person name="Mraz A."/>
            <person name="Stam W.T."/>
            <person name="Tice H."/>
            <person name="Bornberg-Bauer E."/>
            <person name="Green P.J."/>
            <person name="Pearson G.A."/>
            <person name="Procaccini G."/>
            <person name="Duarte C.M."/>
            <person name="Schmutz J."/>
            <person name="Reusch T.B.H."/>
            <person name="Van de Peer Y."/>
        </authorList>
    </citation>
    <scope>NUCLEOTIDE SEQUENCE [LARGE SCALE GENOMIC DNA]</scope>
    <source>
        <strain evidence="3">cv. Finnish</strain>
    </source>
</reference>
<dbReference type="InterPro" id="IPR040269">
    <property type="entry name" value="VAB"/>
</dbReference>
<dbReference type="GO" id="GO:0010305">
    <property type="term" value="P:leaf vascular tissue pattern formation"/>
    <property type="evidence" value="ECO:0000318"/>
    <property type="project" value="GO_Central"/>
</dbReference>
<dbReference type="EMBL" id="LFYR01001032">
    <property type="protein sequence ID" value="KMZ65546.1"/>
    <property type="molecule type" value="Genomic_DNA"/>
</dbReference>
<comment type="caution">
    <text evidence="2">The sequence shown here is derived from an EMBL/GenBank/DDBJ whole genome shotgun (WGS) entry which is preliminary data.</text>
</comment>
<dbReference type="PANTHER" id="PTHR31351">
    <property type="entry name" value="EXPRESSED PROTEIN"/>
    <property type="match status" value="1"/>
</dbReference>
<dbReference type="SUPFAM" id="SSF50729">
    <property type="entry name" value="PH domain-like"/>
    <property type="match status" value="1"/>
</dbReference>
<dbReference type="PANTHER" id="PTHR31351:SF24">
    <property type="entry name" value="VAN3-BINDING PROTEIN-LIKE"/>
    <property type="match status" value="1"/>
</dbReference>
<dbReference type="GO" id="GO:0010087">
    <property type="term" value="P:phloem or xylem histogenesis"/>
    <property type="evidence" value="ECO:0000318"/>
    <property type="project" value="GO_Central"/>
</dbReference>
<feature type="domain" description="Pleckstrin-like plant" evidence="1">
    <location>
        <begin position="35"/>
        <end position="135"/>
    </location>
</feature>
<keyword evidence="3" id="KW-1185">Reference proteome</keyword>
<evidence type="ECO:0000313" key="3">
    <source>
        <dbReference type="Proteomes" id="UP000036987"/>
    </source>
</evidence>
<dbReference type="GO" id="GO:0009734">
    <property type="term" value="P:auxin-activated signaling pathway"/>
    <property type="evidence" value="ECO:0000318"/>
    <property type="project" value="GO_Central"/>
</dbReference>
<dbReference type="AlphaFoldDB" id="A0A0K9P991"/>
<proteinExistence type="predicted"/>
<accession>A0A0K9P991</accession>
<sequence>MNGEENIGIEINPVPFAPAGKSIINPDFFCKEGLLLKRTKGGALHWKQAIVFINKNSQVMIKLKSKHVGGAFSKRKSCIVSGVYEDIPAWPATAGRNIGAHFGLRTAQGIIEFECENEILKQTWVDGVRNLLHQVANL</sequence>